<organism evidence="2 3">
    <name type="scientific">Portunus trituberculatus</name>
    <name type="common">Swimming crab</name>
    <name type="synonym">Neptunus trituberculatus</name>
    <dbReference type="NCBI Taxonomy" id="210409"/>
    <lineage>
        <taxon>Eukaryota</taxon>
        <taxon>Metazoa</taxon>
        <taxon>Ecdysozoa</taxon>
        <taxon>Arthropoda</taxon>
        <taxon>Crustacea</taxon>
        <taxon>Multicrustacea</taxon>
        <taxon>Malacostraca</taxon>
        <taxon>Eumalacostraca</taxon>
        <taxon>Eucarida</taxon>
        <taxon>Decapoda</taxon>
        <taxon>Pleocyemata</taxon>
        <taxon>Brachyura</taxon>
        <taxon>Eubrachyura</taxon>
        <taxon>Portunoidea</taxon>
        <taxon>Portunidae</taxon>
        <taxon>Portuninae</taxon>
        <taxon>Portunus</taxon>
    </lineage>
</organism>
<keyword evidence="3" id="KW-1185">Reference proteome</keyword>
<evidence type="ECO:0000313" key="2">
    <source>
        <dbReference type="EMBL" id="MPD03441.1"/>
    </source>
</evidence>
<sequence>MPSPRPIPGLPRGAPLPRGRRRRWGGRPGTCYCEARLLPSPAQHPGEPPRRSSPPGAALRATEGSPRPLLPPLHAR</sequence>
<reference evidence="2 3" key="1">
    <citation type="submission" date="2019-05" db="EMBL/GenBank/DDBJ databases">
        <title>Another draft genome of Portunus trituberculatus and its Hox gene families provides insights of decapod evolution.</title>
        <authorList>
            <person name="Jeong J.-H."/>
            <person name="Song I."/>
            <person name="Kim S."/>
            <person name="Choi T."/>
            <person name="Kim D."/>
            <person name="Ryu S."/>
            <person name="Kim W."/>
        </authorList>
    </citation>
    <scope>NUCLEOTIDE SEQUENCE [LARGE SCALE GENOMIC DNA]</scope>
    <source>
        <tissue evidence="2">Muscle</tissue>
    </source>
</reference>
<dbReference type="AlphaFoldDB" id="A0A5B7K2W9"/>
<dbReference type="Proteomes" id="UP000324222">
    <property type="component" value="Unassembled WGS sequence"/>
</dbReference>
<name>A0A5B7K2W9_PORTR</name>
<dbReference type="EMBL" id="VSRR010136114">
    <property type="protein sequence ID" value="MPD03441.1"/>
    <property type="molecule type" value="Genomic_DNA"/>
</dbReference>
<proteinExistence type="predicted"/>
<accession>A0A5B7K2W9</accession>
<evidence type="ECO:0000313" key="3">
    <source>
        <dbReference type="Proteomes" id="UP000324222"/>
    </source>
</evidence>
<gene>
    <name evidence="2" type="ORF">E2C01_099080</name>
</gene>
<feature type="region of interest" description="Disordered" evidence="1">
    <location>
        <begin position="1"/>
        <end position="76"/>
    </location>
</feature>
<protein>
    <submittedName>
        <fullName evidence="2">Uncharacterized protein</fullName>
    </submittedName>
</protein>
<evidence type="ECO:0000256" key="1">
    <source>
        <dbReference type="SAM" id="MobiDB-lite"/>
    </source>
</evidence>
<comment type="caution">
    <text evidence="2">The sequence shown here is derived from an EMBL/GenBank/DDBJ whole genome shotgun (WGS) entry which is preliminary data.</text>
</comment>